<protein>
    <submittedName>
        <fullName evidence="8">Amino acid adenylation domain-containing protein</fullName>
    </submittedName>
</protein>
<dbReference type="Gene3D" id="3.40.50.980">
    <property type="match status" value="2"/>
</dbReference>
<accession>A0A1D8MBD1</accession>
<dbReference type="InterPro" id="IPR036736">
    <property type="entry name" value="ACP-like_sf"/>
</dbReference>
<dbReference type="PANTHER" id="PTHR45527">
    <property type="entry name" value="NONRIBOSOMAL PEPTIDE SYNTHETASE"/>
    <property type="match status" value="1"/>
</dbReference>
<dbReference type="NCBIfam" id="TIGR01733">
    <property type="entry name" value="AA-adenyl-dom"/>
    <property type="match status" value="1"/>
</dbReference>
<comment type="similarity">
    <text evidence="2">Belongs to the ATP-dependent AMP-binding enzyme family.</text>
</comment>
<keyword evidence="3" id="KW-0596">Phosphopantetheine</keyword>
<keyword evidence="5" id="KW-0677">Repeat</keyword>
<dbReference type="InterPro" id="IPR010071">
    <property type="entry name" value="AA_adenyl_dom"/>
</dbReference>
<dbReference type="Pfam" id="PF00668">
    <property type="entry name" value="Condensation"/>
    <property type="match status" value="2"/>
</dbReference>
<evidence type="ECO:0000256" key="2">
    <source>
        <dbReference type="ARBA" id="ARBA00006432"/>
    </source>
</evidence>
<dbReference type="Gene3D" id="2.30.38.10">
    <property type="entry name" value="Luciferase, Domain 3"/>
    <property type="match status" value="1"/>
</dbReference>
<feature type="domain" description="Carrier" evidence="7">
    <location>
        <begin position="965"/>
        <end position="1039"/>
    </location>
</feature>
<dbReference type="GO" id="GO:0017000">
    <property type="term" value="P:antibiotic biosynthetic process"/>
    <property type="evidence" value="ECO:0007669"/>
    <property type="project" value="UniProtKB-KW"/>
</dbReference>
<dbReference type="SUPFAM" id="SSF52777">
    <property type="entry name" value="CoA-dependent acyltransferases"/>
    <property type="match status" value="4"/>
</dbReference>
<sequence length="1500" mass="171543">MEMLSGNLNLFPLSHHQKRVLNIENLYPETAINHIGGLIQINGKLHLETLKKAIQHCIRQTESLRIRLVKQEGSVLQYIDEKVQAHVPSVDFTSTDHPYERMLDWAEREFKIPFSLFDGALVQFYVFQTDEATCGYLIKCHHIVADGWSMKIIIDKIKDLYMLLAKGELPEEAADDYSILIEKEKKYLSSPRYQKDAAFWKEEFSHLPDSFLSKSSANIAGKRKRFKLDKEHSAAVYEFIQKQGSSLNALFTASLFWYVSKATGETDLIIGTPVLNRSGKKEKSTAGMTVSTMPFRKKTDLDQRFSDFLQEVNSDYMKYFLHQRYPYDELIKELQLAKQGYDQLFQMYINSYNTDLASDIDGCHVEYDELYNGSQPYSLQIAVKEWDEGGAIELQFDYKVADYSETEIQQLKDRLLRLILLLIEDPGIQFRHLSILTEQEKRDEIFKWNQTQADYSKEQTINQLIQATASQHPFRTAIEDGGRHVTYQELDERSNQLARCLIHKGISRGDFVAVSMKHSPELIAVLLGILKAGGAYVPIDPEYPAERIKYILENSEAAFLITDPLFKIDCRLPRHVKKISIDCTMFNDLDTGQLDIRNDPSDIAYMIYTSGSTGQPKGVMIEHQSLVNYITSASQNYTSSQEDSFALYSSIAFDLTVTSIYTPLVTGNKIVIYRQEDIPEFILHQIVKEKKTAVIKLTPAHLALLKDANLKDSSIKRMIVGGEQLSVSLARQITEASDRRIEIFNEYGPTEATVGCMIHKYDREQDQQASVPIGVPLQNTEIYLLDEQLQPVLPGTQGEMYISGDNVARGYWKRPDLQTERFLDNPFIKGRKMYKTGDLAKRTNSGLLEYAGRKDHQIKLRGYRIELGEIELALLSLAEIEEAVVIDFDDSQGGKQLAAYVVSSAPVPVLELRKQLSGKLPVFMVPAYFIKMDHIPLTQNGKTDKEALPDPLLYQEQTDYGLLNEEQKEAEAVLLETAKEILGQTDICPEDHFYQLGGDSIKAIQFVSKMKEKGLFIKTQDIMTYPVFRELVSAVTSKQSPAISQQQAEGRVMGTPITQWFWSLDLKCAHFWHQSVMLTAEKEIHLEDVKTVLSLLINHHDSLRMNVEKETNALVYHNTDIEPYIEYWDLSTFSEEEQTKQIAVIGQEMRKSTDLYNGVLFKTSMIKANEKTHLLFTAHHLIADGVSWQILIDDFLALLDSLDKKEEKRLPLKTHSYQEFSHSIHEYAYSREAEEECSYWNEKVKKIEPLYGICSENSKVENSIKLKRVLTSQMTQKLLSEANEAYQTQTNDLIITALIRACRHCTGKEVISLELEGHGREPLKEDLDFSRTFGWFTAMYPAVFQAEADLPAQIRSVKENLRNIPNKGIGYGALTYLNKRMPDHKKPELRFNYLGEVDRFLTDKPEYRMTYLNSGAESSPENDLTVSLDLTAGIYGGQLTLDLICSNLYQTEDMEQLLDEFSVQLEELTEHCCKQESVEYTPSDFETASLSIEELDSLFK</sequence>
<dbReference type="Gene3D" id="3.30.559.10">
    <property type="entry name" value="Chloramphenicol acetyltransferase-like domain"/>
    <property type="match status" value="2"/>
</dbReference>
<dbReference type="GO" id="GO:0003824">
    <property type="term" value="F:catalytic activity"/>
    <property type="evidence" value="ECO:0007669"/>
    <property type="project" value="InterPro"/>
</dbReference>
<dbReference type="Gene3D" id="3.30.300.30">
    <property type="match status" value="1"/>
</dbReference>
<name>A0A1D8MBD1_BACIU</name>
<dbReference type="FunFam" id="3.40.50.980:FF:000001">
    <property type="entry name" value="Non-ribosomal peptide synthetase"/>
    <property type="match status" value="1"/>
</dbReference>
<dbReference type="PROSITE" id="PS50075">
    <property type="entry name" value="CARRIER"/>
    <property type="match status" value="1"/>
</dbReference>
<dbReference type="NCBIfam" id="TIGR01720">
    <property type="entry name" value="NRPS-para261"/>
    <property type="match status" value="1"/>
</dbReference>
<dbReference type="SUPFAM" id="SSF56801">
    <property type="entry name" value="Acetyl-CoA synthetase-like"/>
    <property type="match status" value="1"/>
</dbReference>
<dbReference type="InterPro" id="IPR000873">
    <property type="entry name" value="AMP-dep_synth/lig_dom"/>
</dbReference>
<organism evidence="8">
    <name type="scientific">Bacillus subtilis</name>
    <dbReference type="NCBI Taxonomy" id="1423"/>
    <lineage>
        <taxon>Bacteria</taxon>
        <taxon>Bacillati</taxon>
        <taxon>Bacillota</taxon>
        <taxon>Bacilli</taxon>
        <taxon>Bacillales</taxon>
        <taxon>Bacillaceae</taxon>
        <taxon>Bacillus</taxon>
    </lineage>
</organism>
<dbReference type="Pfam" id="PF00501">
    <property type="entry name" value="AMP-binding"/>
    <property type="match status" value="1"/>
</dbReference>
<dbReference type="InterPro" id="IPR001242">
    <property type="entry name" value="Condensation_dom"/>
</dbReference>
<comment type="cofactor">
    <cofactor evidence="1">
        <name>pantetheine 4'-phosphate</name>
        <dbReference type="ChEBI" id="CHEBI:47942"/>
    </cofactor>
</comment>
<evidence type="ECO:0000256" key="5">
    <source>
        <dbReference type="ARBA" id="ARBA00022737"/>
    </source>
</evidence>
<dbReference type="SUPFAM" id="SSF47336">
    <property type="entry name" value="ACP-like"/>
    <property type="match status" value="1"/>
</dbReference>
<dbReference type="FunFam" id="3.40.50.12780:FF:000012">
    <property type="entry name" value="Non-ribosomal peptide synthetase"/>
    <property type="match status" value="1"/>
</dbReference>
<dbReference type="EMBL" id="KX826081">
    <property type="protein sequence ID" value="AOV81576.1"/>
    <property type="molecule type" value="Genomic_DNA"/>
</dbReference>
<dbReference type="InterPro" id="IPR009081">
    <property type="entry name" value="PP-bd_ACP"/>
</dbReference>
<dbReference type="Pfam" id="PF13193">
    <property type="entry name" value="AMP-binding_C"/>
    <property type="match status" value="1"/>
</dbReference>
<dbReference type="PANTHER" id="PTHR45527:SF1">
    <property type="entry name" value="FATTY ACID SYNTHASE"/>
    <property type="match status" value="1"/>
</dbReference>
<evidence type="ECO:0000256" key="4">
    <source>
        <dbReference type="ARBA" id="ARBA00022553"/>
    </source>
</evidence>
<dbReference type="PROSITE" id="PS00455">
    <property type="entry name" value="AMP_BINDING"/>
    <property type="match status" value="1"/>
</dbReference>
<dbReference type="InterPro" id="IPR010060">
    <property type="entry name" value="NRPS_synth"/>
</dbReference>
<keyword evidence="6" id="KW-0045">Antibiotic biosynthesis</keyword>
<dbReference type="InterPro" id="IPR025110">
    <property type="entry name" value="AMP-bd_C"/>
</dbReference>
<dbReference type="FunFam" id="3.30.300.30:FF:000010">
    <property type="entry name" value="Enterobactin synthetase component F"/>
    <property type="match status" value="1"/>
</dbReference>
<evidence type="ECO:0000313" key="8">
    <source>
        <dbReference type="EMBL" id="AOV81576.1"/>
    </source>
</evidence>
<proteinExistence type="inferred from homology"/>
<dbReference type="GO" id="GO:0031177">
    <property type="term" value="F:phosphopantetheine binding"/>
    <property type="evidence" value="ECO:0007669"/>
    <property type="project" value="TreeGrafter"/>
</dbReference>
<dbReference type="InterPro" id="IPR020845">
    <property type="entry name" value="AMP-binding_CS"/>
</dbReference>
<evidence type="ECO:0000256" key="6">
    <source>
        <dbReference type="ARBA" id="ARBA00023194"/>
    </source>
</evidence>
<dbReference type="InterPro" id="IPR045851">
    <property type="entry name" value="AMP-bd_C_sf"/>
</dbReference>
<dbReference type="GO" id="GO:0043041">
    <property type="term" value="P:amino acid activation for nonribosomal peptide biosynthetic process"/>
    <property type="evidence" value="ECO:0007669"/>
    <property type="project" value="TreeGrafter"/>
</dbReference>
<dbReference type="GO" id="GO:0044550">
    <property type="term" value="P:secondary metabolite biosynthetic process"/>
    <property type="evidence" value="ECO:0007669"/>
    <property type="project" value="UniProtKB-ARBA"/>
</dbReference>
<dbReference type="InterPro" id="IPR023213">
    <property type="entry name" value="CAT-like_dom_sf"/>
</dbReference>
<dbReference type="GO" id="GO:0008610">
    <property type="term" value="P:lipid biosynthetic process"/>
    <property type="evidence" value="ECO:0007669"/>
    <property type="project" value="UniProtKB-ARBA"/>
</dbReference>
<dbReference type="Gene3D" id="3.30.559.30">
    <property type="entry name" value="Nonribosomal peptide synthetase, condensation domain"/>
    <property type="match status" value="2"/>
</dbReference>
<keyword evidence="4" id="KW-0597">Phosphoprotein</keyword>
<dbReference type="Gene3D" id="1.10.1200.10">
    <property type="entry name" value="ACP-like"/>
    <property type="match status" value="1"/>
</dbReference>
<evidence type="ECO:0000259" key="7">
    <source>
        <dbReference type="PROSITE" id="PS50075"/>
    </source>
</evidence>
<evidence type="ECO:0000256" key="1">
    <source>
        <dbReference type="ARBA" id="ARBA00001957"/>
    </source>
</evidence>
<reference evidence="8" key="1">
    <citation type="submission" date="2016-09" db="EMBL/GenBank/DDBJ databases">
        <title>Structure identification and genomic properties of four non-ribosomal peptide synthetase metabolites from Bacillus subtilis fmb60.</title>
        <authorList>
            <person name="Yang J."/>
            <person name="Lu Z."/>
            <person name="Lu F."/>
        </authorList>
    </citation>
    <scope>NUCLEOTIDE SEQUENCE</scope>
    <source>
        <strain evidence="8">Fmb60</strain>
    </source>
</reference>
<dbReference type="Pfam" id="PF00550">
    <property type="entry name" value="PP-binding"/>
    <property type="match status" value="1"/>
</dbReference>
<evidence type="ECO:0000256" key="3">
    <source>
        <dbReference type="ARBA" id="ARBA00022450"/>
    </source>
</evidence>
<dbReference type="GO" id="GO:0005737">
    <property type="term" value="C:cytoplasm"/>
    <property type="evidence" value="ECO:0007669"/>
    <property type="project" value="TreeGrafter"/>
</dbReference>